<name>A0ABU1T6Q9_9SPHI</name>
<comment type="caution">
    <text evidence="2">The sequence shown here is derived from an EMBL/GenBank/DDBJ whole genome shotgun (WGS) entry which is preliminary data.</text>
</comment>
<keyword evidence="3" id="KW-1185">Reference proteome</keyword>
<reference evidence="2 3" key="1">
    <citation type="submission" date="2023-07" db="EMBL/GenBank/DDBJ databases">
        <title>Sorghum-associated microbial communities from plants grown in Nebraska, USA.</title>
        <authorList>
            <person name="Schachtman D."/>
        </authorList>
    </citation>
    <scope>NUCLEOTIDE SEQUENCE [LARGE SCALE GENOMIC DNA]</scope>
    <source>
        <strain evidence="2 3">3262</strain>
    </source>
</reference>
<evidence type="ECO:0000313" key="2">
    <source>
        <dbReference type="EMBL" id="MDR6940545.1"/>
    </source>
</evidence>
<accession>A0ABU1T6Q9</accession>
<protein>
    <submittedName>
        <fullName evidence="2">Dehydrogenase</fullName>
    </submittedName>
</protein>
<proteinExistence type="predicted"/>
<evidence type="ECO:0000259" key="1">
    <source>
        <dbReference type="Pfam" id="PF01408"/>
    </source>
</evidence>
<gene>
    <name evidence="2" type="ORF">J2W55_000373</name>
</gene>
<feature type="domain" description="Gfo/Idh/MocA-like oxidoreductase N-terminal" evidence="1">
    <location>
        <begin position="3"/>
        <end position="130"/>
    </location>
</feature>
<dbReference type="RefSeq" id="WP_310091308.1">
    <property type="nucleotide sequence ID" value="NZ_JAVDUU010000001.1"/>
</dbReference>
<dbReference type="Gene3D" id="3.40.50.720">
    <property type="entry name" value="NAD(P)-binding Rossmann-like Domain"/>
    <property type="match status" value="1"/>
</dbReference>
<dbReference type="Pfam" id="PF01408">
    <property type="entry name" value="GFO_IDH_MocA"/>
    <property type="match status" value="1"/>
</dbReference>
<dbReference type="Proteomes" id="UP001247620">
    <property type="component" value="Unassembled WGS sequence"/>
</dbReference>
<dbReference type="InterPro" id="IPR000683">
    <property type="entry name" value="Gfo/Idh/MocA-like_OxRdtase_N"/>
</dbReference>
<sequence length="316" mass="35787">MNKVIVIGTGNIGKRHIQALYKSELDFKIIAYDFIKDSLLSVNQFCISNNLDLGRISLIEDLDLLTEQIDSTSVVIVATTASGRVELLEPVLNRLPAAVIIEKPVVQSESDYLSIQALAAKLGVPIYVNFIAHAQHFYREIYENVKDSKDYTFYTNMPNWGMSTVGIHQFELYFWLFGVKEYDVVFSEVSSVYEQKRPGFFDLAGTIGLSDKKGNIAVFRNQAVNSVASIQIVTENHLYTIHETQNTLIKIGPDKKVEIKDLNVRFVSTYIHEVVDLIFNGKYNEVYLPTIEQSYLAHKVLFDYVSTHVSSPLNIT</sequence>
<dbReference type="SUPFAM" id="SSF51735">
    <property type="entry name" value="NAD(P)-binding Rossmann-fold domains"/>
    <property type="match status" value="1"/>
</dbReference>
<evidence type="ECO:0000313" key="3">
    <source>
        <dbReference type="Proteomes" id="UP001247620"/>
    </source>
</evidence>
<dbReference type="EMBL" id="JAVDUU010000001">
    <property type="protein sequence ID" value="MDR6940545.1"/>
    <property type="molecule type" value="Genomic_DNA"/>
</dbReference>
<dbReference type="InterPro" id="IPR036291">
    <property type="entry name" value="NAD(P)-bd_dom_sf"/>
</dbReference>
<organism evidence="2 3">
    <name type="scientific">Mucilaginibacter pocheonensis</name>
    <dbReference type="NCBI Taxonomy" id="398050"/>
    <lineage>
        <taxon>Bacteria</taxon>
        <taxon>Pseudomonadati</taxon>
        <taxon>Bacteroidota</taxon>
        <taxon>Sphingobacteriia</taxon>
        <taxon>Sphingobacteriales</taxon>
        <taxon>Sphingobacteriaceae</taxon>
        <taxon>Mucilaginibacter</taxon>
    </lineage>
</organism>